<proteinExistence type="predicted"/>
<dbReference type="EMBL" id="CAJVQA010071192">
    <property type="protein sequence ID" value="CAG8833542.1"/>
    <property type="molecule type" value="Genomic_DNA"/>
</dbReference>
<feature type="non-terminal residue" evidence="1">
    <location>
        <position position="1"/>
    </location>
</feature>
<accession>A0A9N9KIN1</accession>
<gene>
    <name evidence="1" type="ORF">CPELLU_LOCUS20989</name>
</gene>
<protein>
    <submittedName>
        <fullName evidence="1">19489_t:CDS:1</fullName>
    </submittedName>
</protein>
<evidence type="ECO:0000313" key="1">
    <source>
        <dbReference type="EMBL" id="CAG8833542.1"/>
    </source>
</evidence>
<keyword evidence="2" id="KW-1185">Reference proteome</keyword>
<reference evidence="1" key="1">
    <citation type="submission" date="2021-06" db="EMBL/GenBank/DDBJ databases">
        <authorList>
            <person name="Kallberg Y."/>
            <person name="Tangrot J."/>
            <person name="Rosling A."/>
        </authorList>
    </citation>
    <scope>NUCLEOTIDE SEQUENCE</scope>
    <source>
        <strain evidence="1">FL966</strain>
    </source>
</reference>
<feature type="non-terminal residue" evidence="1">
    <location>
        <position position="50"/>
    </location>
</feature>
<name>A0A9N9KIN1_9GLOM</name>
<dbReference type="Proteomes" id="UP000789759">
    <property type="component" value="Unassembled WGS sequence"/>
</dbReference>
<dbReference type="AlphaFoldDB" id="A0A9N9KIN1"/>
<evidence type="ECO:0000313" key="2">
    <source>
        <dbReference type="Proteomes" id="UP000789759"/>
    </source>
</evidence>
<organism evidence="1 2">
    <name type="scientific">Cetraspora pellucida</name>
    <dbReference type="NCBI Taxonomy" id="1433469"/>
    <lineage>
        <taxon>Eukaryota</taxon>
        <taxon>Fungi</taxon>
        <taxon>Fungi incertae sedis</taxon>
        <taxon>Mucoromycota</taxon>
        <taxon>Glomeromycotina</taxon>
        <taxon>Glomeromycetes</taxon>
        <taxon>Diversisporales</taxon>
        <taxon>Gigasporaceae</taxon>
        <taxon>Cetraspora</taxon>
    </lineage>
</organism>
<comment type="caution">
    <text evidence="1">The sequence shown here is derived from an EMBL/GenBank/DDBJ whole genome shotgun (WGS) entry which is preliminary data.</text>
</comment>
<sequence length="50" mass="5454">MYGSSLMLLLKKSLCSSVKIDLLSPPFGLRTTRSSISNHFTMSCTVECGI</sequence>